<feature type="transmembrane region" description="Helical" evidence="8">
    <location>
        <begin position="299"/>
        <end position="319"/>
    </location>
</feature>
<evidence type="ECO:0000256" key="7">
    <source>
        <dbReference type="ARBA" id="ARBA00037688"/>
    </source>
</evidence>
<evidence type="ECO:0000256" key="8">
    <source>
        <dbReference type="RuleBase" id="RU363079"/>
    </source>
</evidence>
<reference evidence="9 10" key="1">
    <citation type="journal article" date="2023" name="BMC Biol.">
        <title>The compact genome of the sponge Oopsacas minuta (Hexactinellida) is lacking key metazoan core genes.</title>
        <authorList>
            <person name="Santini S."/>
            <person name="Schenkelaars Q."/>
            <person name="Jourda C."/>
            <person name="Duchesne M."/>
            <person name="Belahbib H."/>
            <person name="Rocher C."/>
            <person name="Selva M."/>
            <person name="Riesgo A."/>
            <person name="Vervoort M."/>
            <person name="Leys S.P."/>
            <person name="Kodjabachian L."/>
            <person name="Le Bivic A."/>
            <person name="Borchiellini C."/>
            <person name="Claverie J.M."/>
            <person name="Renard E."/>
        </authorList>
    </citation>
    <scope>NUCLEOTIDE SEQUENCE [LARGE SCALE GENOMIC DNA]</scope>
    <source>
        <strain evidence="9">SPO-2</strain>
    </source>
</reference>
<evidence type="ECO:0000256" key="1">
    <source>
        <dbReference type="ARBA" id="ARBA00004542"/>
    </source>
</evidence>
<organism evidence="9 10">
    <name type="scientific">Oopsacas minuta</name>
    <dbReference type="NCBI Taxonomy" id="111878"/>
    <lineage>
        <taxon>Eukaryota</taxon>
        <taxon>Metazoa</taxon>
        <taxon>Porifera</taxon>
        <taxon>Hexactinellida</taxon>
        <taxon>Hexasterophora</taxon>
        <taxon>Lyssacinosida</taxon>
        <taxon>Leucopsacidae</taxon>
        <taxon>Oopsacas</taxon>
    </lineage>
</organism>
<keyword evidence="10" id="KW-1185">Reference proteome</keyword>
<accession>A0AAV7KJM0</accession>
<keyword evidence="6 8" id="KW-0472">Membrane</keyword>
<dbReference type="Pfam" id="PF02990">
    <property type="entry name" value="EMP70"/>
    <property type="match status" value="1"/>
</dbReference>
<evidence type="ECO:0000256" key="3">
    <source>
        <dbReference type="ARBA" id="ARBA00022692"/>
    </source>
</evidence>
<evidence type="ECO:0000313" key="9">
    <source>
        <dbReference type="EMBL" id="KAI6661567.1"/>
    </source>
</evidence>
<comment type="function">
    <text evidence="7">Plays an essential role in autophagy.</text>
</comment>
<feature type="transmembrane region" description="Helical" evidence="8">
    <location>
        <begin position="202"/>
        <end position="222"/>
    </location>
</feature>
<dbReference type="GO" id="GO:0072657">
    <property type="term" value="P:protein localization to membrane"/>
    <property type="evidence" value="ECO:0007669"/>
    <property type="project" value="TreeGrafter"/>
</dbReference>
<evidence type="ECO:0000256" key="2">
    <source>
        <dbReference type="ARBA" id="ARBA00005227"/>
    </source>
</evidence>
<dbReference type="PANTHER" id="PTHR10766:SF177">
    <property type="entry name" value="TRANSMEMBRANE 9 SUPERFAMILY MEMBER 1"/>
    <property type="match status" value="1"/>
</dbReference>
<feature type="transmembrane region" description="Helical" evidence="8">
    <location>
        <begin position="496"/>
        <end position="515"/>
    </location>
</feature>
<evidence type="ECO:0000256" key="4">
    <source>
        <dbReference type="ARBA" id="ARBA00022729"/>
    </source>
</evidence>
<feature type="transmembrane region" description="Helical" evidence="8">
    <location>
        <begin position="331"/>
        <end position="354"/>
    </location>
</feature>
<sequence length="566" mass="65738">MSVEYIQDQAVTVFVNKVGPYYNPQETYHYYTLPVCAPDKIEHKSMTLGEILDGDRMAFSDYIIKFKEDKAKTKLCTKHIGQKDLDKFKSAVEDLYYFEFVVDDIIFKGFIGHFEEGPILPHQHNLYLWNHLHFIFSYDADTQNHIVSARAIASTEDPVNLNDLTAPTRIDFFYSVTWQAANTRYEDRAKLQLDFFPKAKQIHWMSVINSTILVLLLVVVMVKTLYKNLRQDLTSYNVDRPDEIIEDYGWKLISGDIFRYPQHMMLLCAILGSGSQFILLGLTLLFFESAGVLSQNHHGSVNALTILLYAFMSCLSGFISSACYKKFGGDLWYWNIVLTFAIFFVPFFLIWSMINSVAWMFNSTQALPISTILLLFLLWFIVGLPLTILGGICGKNMMSTFQAPCRTKKFPREIPAQPWYNKSWFYMLVGGFLPFSAISIEIYYIYLTLWGRQYFALYGITLLLFVILLLVAACISITLTYFQLSLEDYHWWWRSMYSVGSLSLFVLSYALYFYYKTSHMHGFLQGLQFFGYTLIAAYILFLMLATVSFISSFALVYYMYSRLKFE</sequence>
<dbReference type="GO" id="GO:0000421">
    <property type="term" value="C:autophagosome membrane"/>
    <property type="evidence" value="ECO:0007669"/>
    <property type="project" value="UniProtKB-SubCell"/>
</dbReference>
<dbReference type="PANTHER" id="PTHR10766">
    <property type="entry name" value="TRANSMEMBRANE 9 SUPERFAMILY PROTEIN"/>
    <property type="match status" value="1"/>
</dbReference>
<comment type="similarity">
    <text evidence="2 8">Belongs to the nonaspanin (TM9SF) (TC 9.A.2) family.</text>
</comment>
<comment type="subcellular location">
    <subcellularLocation>
        <location evidence="1">Cytoplasmic vesicle</location>
        <location evidence="1">Autophagosome membrane</location>
        <topology evidence="1">Multi-pass membrane protein</topology>
    </subcellularLocation>
</comment>
<dbReference type="InterPro" id="IPR004240">
    <property type="entry name" value="EMP70"/>
</dbReference>
<gene>
    <name evidence="9" type="ORF">LOD99_13440</name>
</gene>
<name>A0AAV7KJM0_9METZ</name>
<feature type="transmembrane region" description="Helical" evidence="8">
    <location>
        <begin position="264"/>
        <end position="287"/>
    </location>
</feature>
<feature type="transmembrane region" description="Helical" evidence="8">
    <location>
        <begin position="366"/>
        <end position="389"/>
    </location>
</feature>
<evidence type="ECO:0000256" key="5">
    <source>
        <dbReference type="ARBA" id="ARBA00022989"/>
    </source>
</evidence>
<protein>
    <recommendedName>
        <fullName evidence="8">Transmembrane 9 superfamily member</fullName>
    </recommendedName>
</protein>
<evidence type="ECO:0000256" key="6">
    <source>
        <dbReference type="ARBA" id="ARBA00023136"/>
    </source>
</evidence>
<dbReference type="AlphaFoldDB" id="A0AAV7KJM0"/>
<keyword evidence="3 8" id="KW-0812">Transmembrane</keyword>
<dbReference type="EMBL" id="JAKMXF010000011">
    <property type="protein sequence ID" value="KAI6661567.1"/>
    <property type="molecule type" value="Genomic_DNA"/>
</dbReference>
<comment type="caution">
    <text evidence="9">The sequence shown here is derived from an EMBL/GenBank/DDBJ whole genome shotgun (WGS) entry which is preliminary data.</text>
</comment>
<feature type="transmembrane region" description="Helical" evidence="8">
    <location>
        <begin position="535"/>
        <end position="560"/>
    </location>
</feature>
<dbReference type="Proteomes" id="UP001165289">
    <property type="component" value="Unassembled WGS sequence"/>
</dbReference>
<evidence type="ECO:0000313" key="10">
    <source>
        <dbReference type="Proteomes" id="UP001165289"/>
    </source>
</evidence>
<keyword evidence="4" id="KW-0732">Signal</keyword>
<feature type="transmembrane region" description="Helical" evidence="8">
    <location>
        <begin position="458"/>
        <end position="484"/>
    </location>
</feature>
<proteinExistence type="inferred from homology"/>
<keyword evidence="5 8" id="KW-1133">Transmembrane helix</keyword>
<feature type="transmembrane region" description="Helical" evidence="8">
    <location>
        <begin position="424"/>
        <end position="446"/>
    </location>
</feature>